<accession>A0A8S1JTS9</accession>
<evidence type="ECO:0000313" key="1">
    <source>
        <dbReference type="EMBL" id="CAD8046043.1"/>
    </source>
</evidence>
<dbReference type="OrthoDB" id="303326at2759"/>
<proteinExistence type="predicted"/>
<dbReference type="Proteomes" id="UP000692954">
    <property type="component" value="Unassembled WGS sequence"/>
</dbReference>
<reference evidence="1" key="1">
    <citation type="submission" date="2021-01" db="EMBL/GenBank/DDBJ databases">
        <authorList>
            <consortium name="Genoscope - CEA"/>
            <person name="William W."/>
        </authorList>
    </citation>
    <scope>NUCLEOTIDE SEQUENCE</scope>
</reference>
<dbReference type="AlphaFoldDB" id="A0A8S1JTS9"/>
<name>A0A8S1JTS9_9CILI</name>
<sequence length="200" mass="23585">MSSTKLRRLSQLEGEGSKLKRFNVLYPKTIIQQHVLDIKREKELKKQKRLELQEQQKNTILSTCKKSVGSTNKSKQSQRRLISSMNNNLLTFKTPTSRLQDYNTRMSSRLSSNSHYEGVKQIFLKTNFKRPKYQEQQLIIVDPYIENKENFQNVYNLRPNRTIDKLVTNRKKSYSTNKNFLLKSPKSHTTLLSVRSLNFL</sequence>
<keyword evidence="2" id="KW-1185">Reference proteome</keyword>
<dbReference type="EMBL" id="CAJJDN010000001">
    <property type="protein sequence ID" value="CAD8046043.1"/>
    <property type="molecule type" value="Genomic_DNA"/>
</dbReference>
<evidence type="ECO:0000313" key="2">
    <source>
        <dbReference type="Proteomes" id="UP000692954"/>
    </source>
</evidence>
<organism evidence="1 2">
    <name type="scientific">Paramecium sonneborni</name>
    <dbReference type="NCBI Taxonomy" id="65129"/>
    <lineage>
        <taxon>Eukaryota</taxon>
        <taxon>Sar</taxon>
        <taxon>Alveolata</taxon>
        <taxon>Ciliophora</taxon>
        <taxon>Intramacronucleata</taxon>
        <taxon>Oligohymenophorea</taxon>
        <taxon>Peniculida</taxon>
        <taxon>Parameciidae</taxon>
        <taxon>Paramecium</taxon>
    </lineage>
</organism>
<comment type="caution">
    <text evidence="1">The sequence shown here is derived from an EMBL/GenBank/DDBJ whole genome shotgun (WGS) entry which is preliminary data.</text>
</comment>
<protein>
    <submittedName>
        <fullName evidence="1">Uncharacterized protein</fullName>
    </submittedName>
</protein>
<gene>
    <name evidence="1" type="ORF">PSON_ATCC_30995.1.T0010413</name>
</gene>